<keyword evidence="3 4" id="KW-0408">Iron</keyword>
<dbReference type="GO" id="GO:0016705">
    <property type="term" value="F:oxidoreductase activity, acting on paired donors, with incorporation or reduction of molecular oxygen"/>
    <property type="evidence" value="ECO:0007669"/>
    <property type="project" value="InterPro"/>
</dbReference>
<keyword evidence="7" id="KW-1185">Reference proteome</keyword>
<dbReference type="InterPro" id="IPR017972">
    <property type="entry name" value="Cyt_P450_CS"/>
</dbReference>
<dbReference type="PROSITE" id="PS00086">
    <property type="entry name" value="CYTOCHROME_P450"/>
    <property type="match status" value="1"/>
</dbReference>
<name>A0A6A6XVM7_9PLEO</name>
<evidence type="ECO:0000256" key="5">
    <source>
        <dbReference type="SAM" id="Phobius"/>
    </source>
</evidence>
<keyword evidence="4" id="KW-0560">Oxidoreductase</keyword>
<keyword evidence="4 6" id="KW-0503">Monooxygenase</keyword>
<dbReference type="InterPro" id="IPR050121">
    <property type="entry name" value="Cytochrome_P450_monoxygenase"/>
</dbReference>
<comment type="similarity">
    <text evidence="4">Belongs to the cytochrome P450 family.</text>
</comment>
<evidence type="ECO:0000313" key="6">
    <source>
        <dbReference type="EMBL" id="KAF2799617.1"/>
    </source>
</evidence>
<dbReference type="InterPro" id="IPR001128">
    <property type="entry name" value="Cyt_P450"/>
</dbReference>
<dbReference type="EMBL" id="MU001761">
    <property type="protein sequence ID" value="KAF2799617.1"/>
    <property type="molecule type" value="Genomic_DNA"/>
</dbReference>
<proteinExistence type="inferred from homology"/>
<keyword evidence="4" id="KW-0349">Heme</keyword>
<dbReference type="InterPro" id="IPR036396">
    <property type="entry name" value="Cyt_P450_sf"/>
</dbReference>
<protein>
    <submittedName>
        <fullName evidence="6">Cytochrome P450 monooxygenase</fullName>
    </submittedName>
</protein>
<dbReference type="SUPFAM" id="SSF48264">
    <property type="entry name" value="Cytochrome P450"/>
    <property type="match status" value="1"/>
</dbReference>
<evidence type="ECO:0000256" key="4">
    <source>
        <dbReference type="RuleBase" id="RU000461"/>
    </source>
</evidence>
<sequence length="510" mass="57921">MVEMTKFAPSVEVGVVLASPVLFIIFYALWRVIYNVFLHPLRHFPGPGWAAASDFFKLWVLHTKQQHTLALAAHAKYGPIVRAAPNLLAVNDPRLLPEIYHRRANKTDIFTQAILGEIAPPLECKDWREHAVRRKRVASTFFQTNLLKLEGQVDKCVLEWTDALGTRFADTGKPLNFAGWSQWFAYDTICTLTLGRALGFVREGCDVGNLIKNFHSMAPYAAIVYALPWLCAPVLRSAFLRNIFLPNKMADQAATDKLTEFQTSLAEDREKEKQKVVNNILAAKNEDGKGIEVEEAGADSFILMVLASDTTSGFFCGFVEYVMQTEGVYTRLMAEIAEADRRGDLSSPVATFEEIQKLSYFEACHLEVLRYQPSASILLSRLVGEGGLNLHGKWVPPGTEIGANPHVVNRDKTVFGEDADTFRPDRWLESEDHSQEMERYMLTWGYGTRMCLGKNIATIETYKLLLQFFRLFYISTEEHQGGWRKENLGLITYYDMWLRIKHRVPLPLKP</sequence>
<evidence type="ECO:0000256" key="1">
    <source>
        <dbReference type="ARBA" id="ARBA00001971"/>
    </source>
</evidence>
<feature type="transmembrane region" description="Helical" evidence="5">
    <location>
        <begin position="7"/>
        <end position="30"/>
    </location>
</feature>
<dbReference type="OrthoDB" id="3934656at2759"/>
<organism evidence="6 7">
    <name type="scientific">Melanomma pulvis-pyrius CBS 109.77</name>
    <dbReference type="NCBI Taxonomy" id="1314802"/>
    <lineage>
        <taxon>Eukaryota</taxon>
        <taxon>Fungi</taxon>
        <taxon>Dikarya</taxon>
        <taxon>Ascomycota</taxon>
        <taxon>Pezizomycotina</taxon>
        <taxon>Dothideomycetes</taxon>
        <taxon>Pleosporomycetidae</taxon>
        <taxon>Pleosporales</taxon>
        <taxon>Melanommataceae</taxon>
        <taxon>Melanomma</taxon>
    </lineage>
</organism>
<dbReference type="Pfam" id="PF00067">
    <property type="entry name" value="p450"/>
    <property type="match status" value="1"/>
</dbReference>
<dbReference type="PANTHER" id="PTHR24305">
    <property type="entry name" value="CYTOCHROME P450"/>
    <property type="match status" value="1"/>
</dbReference>
<dbReference type="PANTHER" id="PTHR24305:SF85">
    <property type="entry name" value="P450, PUTATIVE (EUROFUNG)-RELATED"/>
    <property type="match status" value="1"/>
</dbReference>
<keyword evidence="5" id="KW-0812">Transmembrane</keyword>
<dbReference type="GO" id="GO:0004497">
    <property type="term" value="F:monooxygenase activity"/>
    <property type="evidence" value="ECO:0007669"/>
    <property type="project" value="UniProtKB-KW"/>
</dbReference>
<dbReference type="Gene3D" id="1.10.630.10">
    <property type="entry name" value="Cytochrome P450"/>
    <property type="match status" value="1"/>
</dbReference>
<dbReference type="Proteomes" id="UP000799757">
    <property type="component" value="Unassembled WGS sequence"/>
</dbReference>
<keyword evidence="2 4" id="KW-0479">Metal-binding</keyword>
<evidence type="ECO:0000256" key="2">
    <source>
        <dbReference type="ARBA" id="ARBA00022723"/>
    </source>
</evidence>
<dbReference type="AlphaFoldDB" id="A0A6A6XVM7"/>
<keyword evidence="5" id="KW-0472">Membrane</keyword>
<keyword evidence="5" id="KW-1133">Transmembrane helix</keyword>
<accession>A0A6A6XVM7</accession>
<dbReference type="GO" id="GO:0005506">
    <property type="term" value="F:iron ion binding"/>
    <property type="evidence" value="ECO:0007669"/>
    <property type="project" value="InterPro"/>
</dbReference>
<evidence type="ECO:0000313" key="7">
    <source>
        <dbReference type="Proteomes" id="UP000799757"/>
    </source>
</evidence>
<evidence type="ECO:0000256" key="3">
    <source>
        <dbReference type="ARBA" id="ARBA00023004"/>
    </source>
</evidence>
<dbReference type="GO" id="GO:0020037">
    <property type="term" value="F:heme binding"/>
    <property type="evidence" value="ECO:0007669"/>
    <property type="project" value="InterPro"/>
</dbReference>
<comment type="cofactor">
    <cofactor evidence="1">
        <name>heme</name>
        <dbReference type="ChEBI" id="CHEBI:30413"/>
    </cofactor>
</comment>
<gene>
    <name evidence="6" type="ORF">K505DRAFT_370849</name>
</gene>
<reference evidence="6" key="1">
    <citation type="journal article" date="2020" name="Stud. Mycol.">
        <title>101 Dothideomycetes genomes: a test case for predicting lifestyles and emergence of pathogens.</title>
        <authorList>
            <person name="Haridas S."/>
            <person name="Albert R."/>
            <person name="Binder M."/>
            <person name="Bloem J."/>
            <person name="Labutti K."/>
            <person name="Salamov A."/>
            <person name="Andreopoulos B."/>
            <person name="Baker S."/>
            <person name="Barry K."/>
            <person name="Bills G."/>
            <person name="Bluhm B."/>
            <person name="Cannon C."/>
            <person name="Castanera R."/>
            <person name="Culley D."/>
            <person name="Daum C."/>
            <person name="Ezra D."/>
            <person name="Gonzalez J."/>
            <person name="Henrissat B."/>
            <person name="Kuo A."/>
            <person name="Liang C."/>
            <person name="Lipzen A."/>
            <person name="Lutzoni F."/>
            <person name="Magnuson J."/>
            <person name="Mondo S."/>
            <person name="Nolan M."/>
            <person name="Ohm R."/>
            <person name="Pangilinan J."/>
            <person name="Park H.-J."/>
            <person name="Ramirez L."/>
            <person name="Alfaro M."/>
            <person name="Sun H."/>
            <person name="Tritt A."/>
            <person name="Yoshinaga Y."/>
            <person name="Zwiers L.-H."/>
            <person name="Turgeon B."/>
            <person name="Goodwin S."/>
            <person name="Spatafora J."/>
            <person name="Crous P."/>
            <person name="Grigoriev I."/>
        </authorList>
    </citation>
    <scope>NUCLEOTIDE SEQUENCE</scope>
    <source>
        <strain evidence="6">CBS 109.77</strain>
    </source>
</reference>